<evidence type="ECO:0000313" key="1">
    <source>
        <dbReference type="EMBL" id="CAK1597499.1"/>
    </source>
</evidence>
<evidence type="ECO:0000313" key="2">
    <source>
        <dbReference type="Proteomes" id="UP001314205"/>
    </source>
</evidence>
<comment type="caution">
    <text evidence="1">The sequence shown here is derived from an EMBL/GenBank/DDBJ whole genome shotgun (WGS) entry which is preliminary data.</text>
</comment>
<dbReference type="EMBL" id="CAVLGL010000094">
    <property type="protein sequence ID" value="CAK1597499.1"/>
    <property type="molecule type" value="Genomic_DNA"/>
</dbReference>
<evidence type="ECO:0008006" key="3">
    <source>
        <dbReference type="Google" id="ProtNLM"/>
    </source>
</evidence>
<name>A0AAV1LTJ9_9NEOP</name>
<reference evidence="1 2" key="1">
    <citation type="submission" date="2023-11" db="EMBL/GenBank/DDBJ databases">
        <authorList>
            <person name="Hedman E."/>
            <person name="Englund M."/>
            <person name="Stromberg M."/>
            <person name="Nyberg Akerstrom W."/>
            <person name="Nylinder S."/>
            <person name="Jareborg N."/>
            <person name="Kallberg Y."/>
            <person name="Kronander E."/>
        </authorList>
    </citation>
    <scope>NUCLEOTIDE SEQUENCE [LARGE SCALE GENOMIC DNA]</scope>
</reference>
<dbReference type="AlphaFoldDB" id="A0AAV1LTJ9"/>
<organism evidence="1 2">
    <name type="scientific">Parnassius mnemosyne</name>
    <name type="common">clouded apollo</name>
    <dbReference type="NCBI Taxonomy" id="213953"/>
    <lineage>
        <taxon>Eukaryota</taxon>
        <taxon>Metazoa</taxon>
        <taxon>Ecdysozoa</taxon>
        <taxon>Arthropoda</taxon>
        <taxon>Hexapoda</taxon>
        <taxon>Insecta</taxon>
        <taxon>Pterygota</taxon>
        <taxon>Neoptera</taxon>
        <taxon>Endopterygota</taxon>
        <taxon>Lepidoptera</taxon>
        <taxon>Glossata</taxon>
        <taxon>Ditrysia</taxon>
        <taxon>Papilionoidea</taxon>
        <taxon>Papilionidae</taxon>
        <taxon>Parnassiinae</taxon>
        <taxon>Parnassini</taxon>
        <taxon>Parnassius</taxon>
        <taxon>Driopa</taxon>
    </lineage>
</organism>
<dbReference type="PANTHER" id="PTHR45913:SF5">
    <property type="entry name" value="GENERAL TRANSCRIPTION FACTOR II-I REPEAT DOMAIN-CONTAINING PROTEIN 2A-LIKE PROTEIN"/>
    <property type="match status" value="1"/>
</dbReference>
<accession>A0AAV1LTJ9</accession>
<dbReference type="InterPro" id="IPR012337">
    <property type="entry name" value="RNaseH-like_sf"/>
</dbReference>
<dbReference type="Proteomes" id="UP001314205">
    <property type="component" value="Unassembled WGS sequence"/>
</dbReference>
<gene>
    <name evidence="1" type="ORF">PARMNEM_LOCUS16705</name>
</gene>
<dbReference type="PANTHER" id="PTHR45913">
    <property type="entry name" value="EPM2A-INTERACTING PROTEIN 1"/>
    <property type="match status" value="1"/>
</dbReference>
<proteinExistence type="predicted"/>
<dbReference type="SUPFAM" id="SSF53098">
    <property type="entry name" value="Ribonuclease H-like"/>
    <property type="match status" value="1"/>
</dbReference>
<protein>
    <recommendedName>
        <fullName evidence="3">General transcription factor II-I repeat domain-containing protein 2A</fullName>
    </recommendedName>
</protein>
<keyword evidence="2" id="KW-1185">Reference proteome</keyword>
<sequence length="455" mass="52345">MTIQRRIMSLSGNIAEQLNEKTKIIEFFSLALDESTDISSTAQLLIFIRGVTQDFEVLEELLGMCSLKGQTRGVDILNVLLDECSKTDLDLSKLSGVATDGAPSMIGANSGLVTFLKKHLQEKNINAEDLMQFHCIIHQEALCSKKIEFQNVMKVVVSTVNFIKSRGLNHRQFKQFLDDIESEYGDLLYYTEVRWLNRGLTLERFLNLIEEIGIFLGEKQKDLPEFKNTDWLCDLAFLVDITNHLNVLNTRLQAKNQLISQLYAHVSSFQCKLTLFRSQLNCGNYNHFPNYKKMAEKFNKTAINFSYVEKLDILIQYFQDRFSEFKKVKPLLDIFSNAFTISVENAPESMQLEIIDIQNDQDLRNKFNEGDLLELYRCIDKNTYKELRINALKCASLFGSTYICEQTFSILKNNKTKNRNRLANESLEVVLRVATSKFESNIKKIVSTMQCHASN</sequence>